<evidence type="ECO:0000313" key="2">
    <source>
        <dbReference type="Proteomes" id="UP000199187"/>
    </source>
</evidence>
<protein>
    <submittedName>
        <fullName evidence="1">Uncharacterized protein</fullName>
    </submittedName>
</protein>
<keyword evidence="2" id="KW-1185">Reference proteome</keyword>
<name>A0A1I7CZF8_9ENTR</name>
<organism evidence="1 2">
    <name type="scientific">Kosakonia arachidis</name>
    <dbReference type="NCBI Taxonomy" id="551989"/>
    <lineage>
        <taxon>Bacteria</taxon>
        <taxon>Pseudomonadati</taxon>
        <taxon>Pseudomonadota</taxon>
        <taxon>Gammaproteobacteria</taxon>
        <taxon>Enterobacterales</taxon>
        <taxon>Enterobacteriaceae</taxon>
        <taxon>Kosakonia</taxon>
    </lineage>
</organism>
<dbReference type="EMBL" id="FPAU01000004">
    <property type="protein sequence ID" value="SFU04793.1"/>
    <property type="molecule type" value="Genomic_DNA"/>
</dbReference>
<dbReference type="AlphaFoldDB" id="A0A1I7CZF8"/>
<reference evidence="2" key="1">
    <citation type="submission" date="2016-10" db="EMBL/GenBank/DDBJ databases">
        <authorList>
            <person name="Varghese N."/>
            <person name="Submissions S."/>
        </authorList>
    </citation>
    <scope>NUCLEOTIDE SEQUENCE [LARGE SCALE GENOMIC DNA]</scope>
    <source>
        <strain evidence="2">Ah-143</strain>
    </source>
</reference>
<gene>
    <name evidence="1" type="ORF">SAMN05192562_104215</name>
</gene>
<evidence type="ECO:0000313" key="1">
    <source>
        <dbReference type="EMBL" id="SFU04793.1"/>
    </source>
</evidence>
<proteinExistence type="predicted"/>
<dbReference type="Proteomes" id="UP000199187">
    <property type="component" value="Unassembled WGS sequence"/>
</dbReference>
<sequence length="91" mass="10045">MPAGSLVNGKSGPFGPCVTGWRTVSEDGFTLCTGIPAVSRSRRSYYSCNRVNRDAKGMLCRYSNSIDDFVYKKNSKCCPNVKSFDTEDSEK</sequence>
<accession>A0A1I7CZF8</accession>